<evidence type="ECO:0008006" key="4">
    <source>
        <dbReference type="Google" id="ProtNLM"/>
    </source>
</evidence>
<proteinExistence type="predicted"/>
<keyword evidence="3" id="KW-1185">Reference proteome</keyword>
<dbReference type="OrthoDB" id="820611at2"/>
<dbReference type="Proteomes" id="UP000295741">
    <property type="component" value="Unassembled WGS sequence"/>
</dbReference>
<organism evidence="2 3">
    <name type="scientific">Sediminibacterium goheungense</name>
    <dbReference type="NCBI Taxonomy" id="1086393"/>
    <lineage>
        <taxon>Bacteria</taxon>
        <taxon>Pseudomonadati</taxon>
        <taxon>Bacteroidota</taxon>
        <taxon>Chitinophagia</taxon>
        <taxon>Chitinophagales</taxon>
        <taxon>Chitinophagaceae</taxon>
        <taxon>Sediminibacterium</taxon>
    </lineage>
</organism>
<dbReference type="RefSeq" id="WP_133472695.1">
    <property type="nucleotide sequence ID" value="NZ_SNWP01000010.1"/>
</dbReference>
<protein>
    <recommendedName>
        <fullName evidence="4">DUF1795 domain-containing protein</fullName>
    </recommendedName>
</protein>
<evidence type="ECO:0000313" key="3">
    <source>
        <dbReference type="Proteomes" id="UP000295741"/>
    </source>
</evidence>
<dbReference type="AlphaFoldDB" id="A0A4R6J072"/>
<reference evidence="2 3" key="1">
    <citation type="submission" date="2019-03" db="EMBL/GenBank/DDBJ databases">
        <title>Genomic Encyclopedia of Archaeal and Bacterial Type Strains, Phase II (KMG-II): from individual species to whole genera.</title>
        <authorList>
            <person name="Goeker M."/>
        </authorList>
    </citation>
    <scope>NUCLEOTIDE SEQUENCE [LARGE SCALE GENOMIC DNA]</scope>
    <source>
        <strain evidence="2 3">DSM 28323</strain>
    </source>
</reference>
<keyword evidence="1" id="KW-0732">Signal</keyword>
<comment type="caution">
    <text evidence="2">The sequence shown here is derived from an EMBL/GenBank/DDBJ whole genome shotgun (WGS) entry which is preliminary data.</text>
</comment>
<gene>
    <name evidence="2" type="ORF">BC659_0191</name>
</gene>
<name>A0A4R6J072_9BACT</name>
<sequence>MKNTCLLVFLLCAQVAFGQTAKHIKIPATKCSIIPPDGFVAATAFSGFQSAATGASIMVNELPGPYEPVADGFTAEALRSRGMTLVKKQVIDFNGSKATLVQLTQPANGVIYHKQILVFGDSKNTVLVNGIYPEASKNIEPQIKDAILSIVYNNEQKENPLEAATFTIDTKESEFQLIRNMSGTLIYSTDGKIPTEKPTLLVGNSIAKVSPPNQKLYAEERLKKLPRGEQSIIKEINPIRIDNVNGYEIVANGKTKDDKTELVYQVMLFNENGDYYIMIGQAKEDFDKYLESFRKITKTFKRKQEHY</sequence>
<evidence type="ECO:0000256" key="1">
    <source>
        <dbReference type="SAM" id="SignalP"/>
    </source>
</evidence>
<feature type="chain" id="PRO_5020291645" description="DUF1795 domain-containing protein" evidence="1">
    <location>
        <begin position="19"/>
        <end position="307"/>
    </location>
</feature>
<dbReference type="EMBL" id="SNWP01000010">
    <property type="protein sequence ID" value="TDO28131.1"/>
    <property type="molecule type" value="Genomic_DNA"/>
</dbReference>
<accession>A0A4R6J072</accession>
<feature type="signal peptide" evidence="1">
    <location>
        <begin position="1"/>
        <end position="18"/>
    </location>
</feature>
<evidence type="ECO:0000313" key="2">
    <source>
        <dbReference type="EMBL" id="TDO28131.1"/>
    </source>
</evidence>